<evidence type="ECO:0000313" key="1">
    <source>
        <dbReference type="EMBL" id="AWL11105.1"/>
    </source>
</evidence>
<organism evidence="1 2">
    <name type="scientific">Saliniradius amylolyticus</name>
    <dbReference type="NCBI Taxonomy" id="2183582"/>
    <lineage>
        <taxon>Bacteria</taxon>
        <taxon>Pseudomonadati</taxon>
        <taxon>Pseudomonadota</taxon>
        <taxon>Gammaproteobacteria</taxon>
        <taxon>Alteromonadales</taxon>
        <taxon>Alteromonadaceae</taxon>
        <taxon>Saliniradius</taxon>
    </lineage>
</organism>
<dbReference type="AlphaFoldDB" id="A0A2S2E0C8"/>
<gene>
    <name evidence="1" type="ORF">HMF8227_00609</name>
</gene>
<dbReference type="Proteomes" id="UP000245728">
    <property type="component" value="Chromosome"/>
</dbReference>
<name>A0A2S2E0C8_9ALTE</name>
<accession>A0A2S2E0C8</accession>
<evidence type="ECO:0000313" key="2">
    <source>
        <dbReference type="Proteomes" id="UP000245728"/>
    </source>
</evidence>
<reference evidence="1 2" key="1">
    <citation type="submission" date="2018-05" db="EMBL/GenBank/DDBJ databases">
        <title>Salinimonas sp. HMF8227 Genome sequencing and assembly.</title>
        <authorList>
            <person name="Kang H."/>
            <person name="Kang J."/>
            <person name="Cha I."/>
            <person name="Kim H."/>
            <person name="Joh K."/>
        </authorList>
    </citation>
    <scope>NUCLEOTIDE SEQUENCE [LARGE SCALE GENOMIC DNA]</scope>
    <source>
        <strain evidence="1 2">HMF8227</strain>
    </source>
</reference>
<keyword evidence="2" id="KW-1185">Reference proteome</keyword>
<dbReference type="EMBL" id="CP029347">
    <property type="protein sequence ID" value="AWL11105.1"/>
    <property type="molecule type" value="Genomic_DNA"/>
</dbReference>
<dbReference type="KEGG" id="salh:HMF8227_00609"/>
<sequence length="49" mass="5733">MTTRRMQLSIVEGLSKLLRSVYMHKQTPVWSCLIFVESIFFEQLDDVGV</sequence>
<protein>
    <submittedName>
        <fullName evidence="1">Uncharacterized protein</fullName>
    </submittedName>
</protein>
<proteinExistence type="predicted"/>